<sequence>MAFEQAKQDLEAKGLGERILVLDQSSATVQEAADALGCEPRQIAKTMSFLVQDEPILVVMAGDARVDNKKYKNTFQQKAKMIPGELVESLVGHEPGGVCPFGAKEGVPVYFDVSLRRFERVYPAAGNDHSAVDLSLEEFLDCVPSAGWVDIGKGWCE</sequence>
<organism evidence="1 2">
    <name type="scientific">Dubosiella muris</name>
    <dbReference type="NCBI Taxonomy" id="3038133"/>
    <lineage>
        <taxon>Bacteria</taxon>
        <taxon>Bacillati</taxon>
        <taxon>Bacillota</taxon>
        <taxon>Erysipelotrichia</taxon>
        <taxon>Erysipelotrichales</taxon>
        <taxon>Erysipelotrichaceae</taxon>
        <taxon>Dubosiella</taxon>
    </lineage>
</organism>
<reference evidence="1" key="1">
    <citation type="submission" date="2019-04" db="EMBL/GenBank/DDBJ databases">
        <title>Microbes associate with the intestines of laboratory mice.</title>
        <authorList>
            <person name="Navarre W."/>
            <person name="Wong E."/>
            <person name="Huang K."/>
            <person name="Tropini C."/>
            <person name="Ng K."/>
            <person name="Yu B."/>
        </authorList>
    </citation>
    <scope>NUCLEOTIDE SEQUENCE</scope>
    <source>
        <strain evidence="1">NM09_H32</strain>
    </source>
</reference>
<name>A0AC61R9M9_9FIRM</name>
<evidence type="ECO:0000313" key="2">
    <source>
        <dbReference type="Proteomes" id="UP000308836"/>
    </source>
</evidence>
<dbReference type="EMBL" id="SRYG01000003">
    <property type="protein sequence ID" value="TGY66954.1"/>
    <property type="molecule type" value="Genomic_DNA"/>
</dbReference>
<gene>
    <name evidence="1" type="ORF">E5336_02410</name>
</gene>
<comment type="caution">
    <text evidence="1">The sequence shown here is derived from an EMBL/GenBank/DDBJ whole genome shotgun (WGS) entry which is preliminary data.</text>
</comment>
<evidence type="ECO:0000313" key="1">
    <source>
        <dbReference type="EMBL" id="TGY66954.1"/>
    </source>
</evidence>
<keyword evidence="2" id="KW-1185">Reference proteome</keyword>
<protein>
    <submittedName>
        <fullName evidence="1">YbaK/EbsC family protein</fullName>
    </submittedName>
</protein>
<accession>A0AC61R9M9</accession>
<dbReference type="Proteomes" id="UP000308836">
    <property type="component" value="Unassembled WGS sequence"/>
</dbReference>
<proteinExistence type="predicted"/>